<feature type="region of interest" description="Disordered" evidence="1">
    <location>
        <begin position="85"/>
        <end position="105"/>
    </location>
</feature>
<organism evidence="3 4">
    <name type="scientific">Letharia lupina</name>
    <dbReference type="NCBI Taxonomy" id="560253"/>
    <lineage>
        <taxon>Eukaryota</taxon>
        <taxon>Fungi</taxon>
        <taxon>Dikarya</taxon>
        <taxon>Ascomycota</taxon>
        <taxon>Pezizomycotina</taxon>
        <taxon>Lecanoromycetes</taxon>
        <taxon>OSLEUM clade</taxon>
        <taxon>Lecanoromycetidae</taxon>
        <taxon>Lecanorales</taxon>
        <taxon>Lecanorineae</taxon>
        <taxon>Parmeliaceae</taxon>
        <taxon>Letharia</taxon>
    </lineage>
</organism>
<feature type="domain" description="Mtf2-like C-terminal" evidence="2">
    <location>
        <begin position="244"/>
        <end position="432"/>
    </location>
</feature>
<dbReference type="Pfam" id="PF19189">
    <property type="entry name" value="Mtf2"/>
    <property type="match status" value="1"/>
</dbReference>
<evidence type="ECO:0000256" key="1">
    <source>
        <dbReference type="SAM" id="MobiDB-lite"/>
    </source>
</evidence>
<proteinExistence type="predicted"/>
<keyword evidence="4" id="KW-1185">Reference proteome</keyword>
<dbReference type="RefSeq" id="XP_037148079.1">
    <property type="nucleotide sequence ID" value="XM_037296898.1"/>
</dbReference>
<feature type="region of interest" description="Disordered" evidence="1">
    <location>
        <begin position="123"/>
        <end position="150"/>
    </location>
</feature>
<evidence type="ECO:0000259" key="2">
    <source>
        <dbReference type="Pfam" id="PF19189"/>
    </source>
</evidence>
<dbReference type="AlphaFoldDB" id="A0A8H6F8L1"/>
<reference evidence="3 4" key="1">
    <citation type="journal article" date="2020" name="Genomics">
        <title>Complete, high-quality genomes from long-read metagenomic sequencing of two wolf lichen thalli reveals enigmatic genome architecture.</title>
        <authorList>
            <person name="McKenzie S.K."/>
            <person name="Walston R.F."/>
            <person name="Allen J.L."/>
        </authorList>
    </citation>
    <scope>NUCLEOTIDE SEQUENCE [LARGE SCALE GENOMIC DNA]</scope>
    <source>
        <strain evidence="3">WasteWater1</strain>
    </source>
</reference>
<gene>
    <name evidence="3" type="ORF">HO133_005995</name>
</gene>
<name>A0A8H6F8L1_9LECA</name>
<accession>A0A8H6F8L1</accession>
<comment type="caution">
    <text evidence="3">The sequence shown here is derived from an EMBL/GenBank/DDBJ whole genome shotgun (WGS) entry which is preliminary data.</text>
</comment>
<dbReference type="EMBL" id="JACCJB010000022">
    <property type="protein sequence ID" value="KAF6218644.1"/>
    <property type="molecule type" value="Genomic_DNA"/>
</dbReference>
<protein>
    <recommendedName>
        <fullName evidence="2">Mtf2-like C-terminal domain-containing protein</fullName>
    </recommendedName>
</protein>
<dbReference type="GeneID" id="59334400"/>
<evidence type="ECO:0000313" key="4">
    <source>
        <dbReference type="Proteomes" id="UP000593566"/>
    </source>
</evidence>
<sequence length="484" mass="54845">MCGQGVAIDYSTVSSTKACSADEEIAIEQNTRTLLSEPKSARPFHAVNNNDRRRRTFCFTSRGQAYADKIRRPNTDPIVFVDPHHSQIPDTLSHTEPQKPDQFSRPSTVTATEQAVFDKLMKDASQPATPEPDEEDILDQDEQTRGYDPNVDLNSIFENAIRQLRMQEEQAANSAAKSLLLAGMPRQRAIDILARDQDQALSGRDWKRLKLANGTTLGNEVETEEERAKLEVACDDHRTLVMGMLDSANSDVEIWQVLEKEVFSLITHLDEHTKLVEKAKKVKALHAAKVRKAEAEGKAITDVKLTKRDLTETEISSTKLTHTKAIPIDNLLSILRRNYAEYCLNALRLMRRKHPTSFYAPHVLSTIKRRGPISTVLGVSTDIYNEILYHKWMQYSDLHGMADMIEEMLNQGIESNGVTTALIKGIAKQRRMGQRGFFGPVVKEWWAMRATVEGWRRVRNLFARILSEMAEREAVMVDEAESEE</sequence>
<dbReference type="Proteomes" id="UP000593566">
    <property type="component" value="Unassembled WGS sequence"/>
</dbReference>
<dbReference type="PANTHER" id="PTHR39468">
    <property type="entry name" value="CHROMOSOME 7, WHOLE GENOME SHOTGUN SEQUENCE"/>
    <property type="match status" value="1"/>
</dbReference>
<feature type="compositionally biased region" description="Acidic residues" evidence="1">
    <location>
        <begin position="131"/>
        <end position="141"/>
    </location>
</feature>
<dbReference type="InterPro" id="IPR043837">
    <property type="entry name" value="Mtf2-like_C"/>
</dbReference>
<dbReference type="GO" id="GO:0005739">
    <property type="term" value="C:mitochondrion"/>
    <property type="evidence" value="ECO:0007669"/>
    <property type="project" value="InterPro"/>
</dbReference>
<evidence type="ECO:0000313" key="3">
    <source>
        <dbReference type="EMBL" id="KAF6218644.1"/>
    </source>
</evidence>
<dbReference type="PANTHER" id="PTHR39468:SF1">
    <property type="entry name" value="MTF2-LIKE C-TERMINAL DOMAIN-CONTAINING PROTEIN"/>
    <property type="match status" value="1"/>
</dbReference>
<dbReference type="InterPro" id="IPR040009">
    <property type="entry name" value="Mtf2/C5D6.12-like"/>
</dbReference>